<dbReference type="PANTHER" id="PTHR43808:SF31">
    <property type="entry name" value="N-ACETYL-L-CITRULLINE DEACETYLASE"/>
    <property type="match status" value="1"/>
</dbReference>
<keyword evidence="3" id="KW-0645">Protease</keyword>
<keyword evidence="6" id="KW-0862">Zinc</keyword>
<keyword evidence="7" id="KW-0224">Dipeptidase</keyword>
<keyword evidence="8" id="KW-0482">Metalloprotease</keyword>
<dbReference type="AlphaFoldDB" id="A0A0R1VZG4"/>
<dbReference type="PANTHER" id="PTHR43808">
    <property type="entry name" value="ACETYLORNITHINE DEACETYLASE"/>
    <property type="match status" value="1"/>
</dbReference>
<keyword evidence="4" id="KW-0479">Metal-binding</keyword>
<evidence type="ECO:0000313" key="11">
    <source>
        <dbReference type="Proteomes" id="UP000051966"/>
    </source>
</evidence>
<dbReference type="SUPFAM" id="SSF55031">
    <property type="entry name" value="Bacterial exopeptidase dimerisation domain"/>
    <property type="match status" value="1"/>
</dbReference>
<dbReference type="Pfam" id="PF01546">
    <property type="entry name" value="Peptidase_M20"/>
    <property type="match status" value="1"/>
</dbReference>
<dbReference type="InterPro" id="IPR001261">
    <property type="entry name" value="ArgE/DapE_CS"/>
</dbReference>
<dbReference type="NCBIfam" id="NF005542">
    <property type="entry name" value="PRK07205.1"/>
    <property type="match status" value="1"/>
</dbReference>
<dbReference type="PATRIC" id="fig|1423743.5.peg.1687"/>
<keyword evidence="5" id="KW-0378">Hydrolase</keyword>
<dbReference type="GO" id="GO:0016805">
    <property type="term" value="F:dipeptidase activity"/>
    <property type="evidence" value="ECO:0007669"/>
    <property type="project" value="UniProtKB-KW"/>
</dbReference>
<comment type="similarity">
    <text evidence="2">Belongs to the peptidase M20A family.</text>
</comment>
<proteinExistence type="inferred from homology"/>
<dbReference type="NCBIfam" id="TIGR01887">
    <property type="entry name" value="dipeptidaselike"/>
    <property type="match status" value="1"/>
</dbReference>
<comment type="cofactor">
    <cofactor evidence="1">
        <name>Zn(2+)</name>
        <dbReference type="ChEBI" id="CHEBI:29105"/>
    </cofactor>
</comment>
<protein>
    <submittedName>
        <fullName evidence="10">M20A subfamily peptidase</fullName>
    </submittedName>
</protein>
<evidence type="ECO:0000256" key="1">
    <source>
        <dbReference type="ARBA" id="ARBA00001947"/>
    </source>
</evidence>
<dbReference type="InterPro" id="IPR011650">
    <property type="entry name" value="Peptidase_M20_dimer"/>
</dbReference>
<dbReference type="GO" id="GO:0006526">
    <property type="term" value="P:L-arginine biosynthetic process"/>
    <property type="evidence" value="ECO:0007669"/>
    <property type="project" value="TreeGrafter"/>
</dbReference>
<dbReference type="Pfam" id="PF07687">
    <property type="entry name" value="M20_dimer"/>
    <property type="match status" value="1"/>
</dbReference>
<evidence type="ECO:0000313" key="10">
    <source>
        <dbReference type="EMBL" id="KRM11022.1"/>
    </source>
</evidence>
<evidence type="ECO:0000256" key="7">
    <source>
        <dbReference type="ARBA" id="ARBA00022997"/>
    </source>
</evidence>
<dbReference type="InterPro" id="IPR050072">
    <property type="entry name" value="Peptidase_M20A"/>
</dbReference>
<dbReference type="InterPro" id="IPR002933">
    <property type="entry name" value="Peptidase_M20"/>
</dbReference>
<accession>A0A0R1VZG4</accession>
<dbReference type="InterPro" id="IPR010964">
    <property type="entry name" value="M20A_pepV-rel"/>
</dbReference>
<gene>
    <name evidence="10" type="ORF">FD41_GL001628</name>
</gene>
<comment type="caution">
    <text evidence="10">The sequence shown here is derived from an EMBL/GenBank/DDBJ whole genome shotgun (WGS) entry which is preliminary data.</text>
</comment>
<sequence>MEAFKMQKIVTETQQKQAVDALKRLVSKPSVHDDATVSETTPFGKGIDEALTEVLAIAKENGFTTYKDPNGNYGYAEIGSGDQTFGIIGHVDVVPTGDPNDWDHDPFDATIVDGHIYGRGTQDDKGPTMAAMFAVKALVDQGYHFNKKIRFIFGTDEETLWRDMKVYNKKEKPIDMGIAPDAEFPLIYAEKGLEQAYLVGPGQDDLAVDLQGAFNAVPAKAHYNGPELVAVKQALDNHHFQYENDGANGITVLGKSVHAMNAPAGTNAVLRLAIALDDVFPSKPLDFLGKLFKEDATGTNVLGNIEDKQSGHLTVNISSLKITPTETRMQLDMRIPVTVNRDDLIEKLKAAVAPYDLHYEAFDYLAPLYVPTDSHLVKTLMATYQDLTGDDTQPQISGGATYARTMHNCVAYGAMLPGTPDFMHQVNENWELQSMFKAMAIYAEAIKRLCVDDK</sequence>
<dbReference type="Proteomes" id="UP000051966">
    <property type="component" value="Unassembled WGS sequence"/>
</dbReference>
<dbReference type="GO" id="GO:0008237">
    <property type="term" value="F:metallopeptidase activity"/>
    <property type="evidence" value="ECO:0007669"/>
    <property type="project" value="UniProtKB-KW"/>
</dbReference>
<dbReference type="Gene3D" id="3.30.70.360">
    <property type="match status" value="2"/>
</dbReference>
<dbReference type="SUPFAM" id="SSF53187">
    <property type="entry name" value="Zn-dependent exopeptidases"/>
    <property type="match status" value="1"/>
</dbReference>
<dbReference type="Gene3D" id="3.40.630.10">
    <property type="entry name" value="Zn peptidases"/>
    <property type="match status" value="1"/>
</dbReference>
<dbReference type="GO" id="GO:0006508">
    <property type="term" value="P:proteolysis"/>
    <property type="evidence" value="ECO:0007669"/>
    <property type="project" value="UniProtKB-KW"/>
</dbReference>
<dbReference type="GO" id="GO:0008270">
    <property type="term" value="F:zinc ion binding"/>
    <property type="evidence" value="ECO:0007669"/>
    <property type="project" value="InterPro"/>
</dbReference>
<dbReference type="GO" id="GO:0008777">
    <property type="term" value="F:acetylornithine deacetylase activity"/>
    <property type="evidence" value="ECO:0007669"/>
    <property type="project" value="TreeGrafter"/>
</dbReference>
<evidence type="ECO:0000256" key="5">
    <source>
        <dbReference type="ARBA" id="ARBA00022801"/>
    </source>
</evidence>
<dbReference type="EMBL" id="AZFY01000026">
    <property type="protein sequence ID" value="KRM11022.1"/>
    <property type="molecule type" value="Genomic_DNA"/>
</dbReference>
<evidence type="ECO:0000259" key="9">
    <source>
        <dbReference type="Pfam" id="PF07687"/>
    </source>
</evidence>
<evidence type="ECO:0000256" key="4">
    <source>
        <dbReference type="ARBA" id="ARBA00022723"/>
    </source>
</evidence>
<reference evidence="10 11" key="1">
    <citation type="journal article" date="2015" name="Genome Announc.">
        <title>Expanding the biotechnology potential of lactobacilli through comparative genomics of 213 strains and associated genera.</title>
        <authorList>
            <person name="Sun Z."/>
            <person name="Harris H.M."/>
            <person name="McCann A."/>
            <person name="Guo C."/>
            <person name="Argimon S."/>
            <person name="Zhang W."/>
            <person name="Yang X."/>
            <person name="Jeffery I.B."/>
            <person name="Cooney J.C."/>
            <person name="Kagawa T.F."/>
            <person name="Liu W."/>
            <person name="Song Y."/>
            <person name="Salvetti E."/>
            <person name="Wrobel A."/>
            <person name="Rasinkangas P."/>
            <person name="Parkhill J."/>
            <person name="Rea M.C."/>
            <person name="O'Sullivan O."/>
            <person name="Ritari J."/>
            <person name="Douillard F.P."/>
            <person name="Paul Ross R."/>
            <person name="Yang R."/>
            <person name="Briner A.E."/>
            <person name="Felis G.E."/>
            <person name="de Vos W.M."/>
            <person name="Barrangou R."/>
            <person name="Klaenhammer T.R."/>
            <person name="Caufield P.W."/>
            <person name="Cui Y."/>
            <person name="Zhang H."/>
            <person name="O'Toole P.W."/>
        </authorList>
    </citation>
    <scope>NUCLEOTIDE SEQUENCE [LARGE SCALE GENOMIC DNA]</scope>
    <source>
        <strain evidence="10 11">DSM 18382</strain>
    </source>
</reference>
<dbReference type="InterPro" id="IPR036264">
    <property type="entry name" value="Bact_exopeptidase_dim_dom"/>
</dbReference>
<name>A0A0R1VZG4_9LACO</name>
<evidence type="ECO:0000256" key="3">
    <source>
        <dbReference type="ARBA" id="ARBA00022670"/>
    </source>
</evidence>
<evidence type="ECO:0000256" key="2">
    <source>
        <dbReference type="ARBA" id="ARBA00006247"/>
    </source>
</evidence>
<dbReference type="PROSITE" id="PS00759">
    <property type="entry name" value="ARGE_DAPE_CPG2_2"/>
    <property type="match status" value="1"/>
</dbReference>
<keyword evidence="11" id="KW-1185">Reference proteome</keyword>
<feature type="domain" description="Peptidase M20 dimerisation" evidence="9">
    <location>
        <begin position="250"/>
        <end position="358"/>
    </location>
</feature>
<evidence type="ECO:0000256" key="6">
    <source>
        <dbReference type="ARBA" id="ARBA00022833"/>
    </source>
</evidence>
<organism evidence="10 11">
    <name type="scientific">Lentilactobacillus farraginis DSM 18382 = JCM 14108</name>
    <dbReference type="NCBI Taxonomy" id="1423743"/>
    <lineage>
        <taxon>Bacteria</taxon>
        <taxon>Bacillati</taxon>
        <taxon>Bacillota</taxon>
        <taxon>Bacilli</taxon>
        <taxon>Lactobacillales</taxon>
        <taxon>Lactobacillaceae</taxon>
        <taxon>Lentilactobacillus</taxon>
    </lineage>
</organism>
<evidence type="ECO:0000256" key="8">
    <source>
        <dbReference type="ARBA" id="ARBA00023049"/>
    </source>
</evidence>